<dbReference type="AlphaFoldDB" id="A0A6N9NKX4"/>
<gene>
    <name evidence="1" type="ORF">GQN54_07095</name>
</gene>
<protein>
    <submittedName>
        <fullName evidence="1">Methyltransferase domain-containing protein</fullName>
    </submittedName>
</protein>
<comment type="caution">
    <text evidence="1">The sequence shown here is derived from an EMBL/GenBank/DDBJ whole genome shotgun (WGS) entry which is preliminary data.</text>
</comment>
<dbReference type="GO" id="GO:0032259">
    <property type="term" value="P:methylation"/>
    <property type="evidence" value="ECO:0007669"/>
    <property type="project" value="UniProtKB-KW"/>
</dbReference>
<accession>A0A6N9NKX4</accession>
<organism evidence="1 2">
    <name type="scientific">Acidiluteibacter ferrifornacis</name>
    <dbReference type="NCBI Taxonomy" id="2692424"/>
    <lineage>
        <taxon>Bacteria</taxon>
        <taxon>Pseudomonadati</taxon>
        <taxon>Bacteroidota</taxon>
        <taxon>Flavobacteriia</taxon>
        <taxon>Flavobacteriales</taxon>
        <taxon>Cryomorphaceae</taxon>
        <taxon>Acidiluteibacter</taxon>
    </lineage>
</organism>
<dbReference type="Pfam" id="PF13489">
    <property type="entry name" value="Methyltransf_23"/>
    <property type="match status" value="1"/>
</dbReference>
<dbReference type="Gene3D" id="3.40.50.150">
    <property type="entry name" value="Vaccinia Virus protein VP39"/>
    <property type="match status" value="1"/>
</dbReference>
<reference evidence="1 2" key="1">
    <citation type="submission" date="2019-12" db="EMBL/GenBank/DDBJ databases">
        <authorList>
            <person name="Zhao J."/>
        </authorList>
    </citation>
    <scope>NUCLEOTIDE SEQUENCE [LARGE SCALE GENOMIC DNA]</scope>
    <source>
        <strain evidence="1 2">S-15</strain>
    </source>
</reference>
<evidence type="ECO:0000313" key="1">
    <source>
        <dbReference type="EMBL" id="NBG65880.1"/>
    </source>
</evidence>
<sequence length="254" mass="29910">MNLVEKIKGTVHKWRYNNVFVNNYYASKRKELLTKKFISSKAYDELMTSYANADFTSFVDDAEQRTKNFMFRHMKHHKILGGWRWKGLWQYREQLIPIIFNENIKGIDFGGANGPISLTIPIVDFAKKDSFNRVVKYNSLTELDFLVDFIFSSHTLEHIEDLDLIFSQMNEKLNDEGQLIFLVPAYSCKRWNSGVHINKKFNDHAWTFYLSKNKPDHNFKKLNAFDLSVGRHFDVKVAEYVGDNSIYVLAKKRK</sequence>
<dbReference type="InterPro" id="IPR029063">
    <property type="entry name" value="SAM-dependent_MTases_sf"/>
</dbReference>
<keyword evidence="1" id="KW-0808">Transferase</keyword>
<keyword evidence="2" id="KW-1185">Reference proteome</keyword>
<dbReference type="SUPFAM" id="SSF53335">
    <property type="entry name" value="S-adenosyl-L-methionine-dependent methyltransferases"/>
    <property type="match status" value="1"/>
</dbReference>
<dbReference type="Proteomes" id="UP000470771">
    <property type="component" value="Unassembled WGS sequence"/>
</dbReference>
<dbReference type="RefSeq" id="WP_160632838.1">
    <property type="nucleotide sequence ID" value="NZ_WWNE01000006.1"/>
</dbReference>
<proteinExistence type="predicted"/>
<evidence type="ECO:0000313" key="2">
    <source>
        <dbReference type="Proteomes" id="UP000470771"/>
    </source>
</evidence>
<name>A0A6N9NKX4_9FLAO</name>
<dbReference type="EMBL" id="WWNE01000006">
    <property type="protein sequence ID" value="NBG65880.1"/>
    <property type="molecule type" value="Genomic_DNA"/>
</dbReference>
<dbReference type="GO" id="GO:0008168">
    <property type="term" value="F:methyltransferase activity"/>
    <property type="evidence" value="ECO:0007669"/>
    <property type="project" value="UniProtKB-KW"/>
</dbReference>
<keyword evidence="1" id="KW-0489">Methyltransferase</keyword>